<sequence>MKAGKVVKSLGMAAVALTLVSACMVGSTLAKYTSEVTGNGTAVVAKWAPTFNGIAGTDGQSFEVNLSDSTITDNTKLATGKIAPGTKGSFAIEVGQGGSEVAFDYTVAISAITNMPKNLKFYSAEKCEPSDELNFDSVSGICQLASGNVKVGGTVEPTTVYWKWAADGSDADDTADGVKAAADASFTITCTATQIDLAPAPAA</sequence>
<accession>G5IH42</accession>
<protein>
    <recommendedName>
        <fullName evidence="4">Ig-like domain-containing protein</fullName>
    </recommendedName>
</protein>
<evidence type="ECO:0008006" key="4">
    <source>
        <dbReference type="Google" id="ProtNLM"/>
    </source>
</evidence>
<evidence type="ECO:0000256" key="1">
    <source>
        <dbReference type="SAM" id="SignalP"/>
    </source>
</evidence>
<dbReference type="RefSeq" id="WP_006780797.1">
    <property type="nucleotide sequence ID" value="NZ_CP040506.1"/>
</dbReference>
<feature type="chain" id="PRO_5038483815" description="Ig-like domain-containing protein" evidence="1">
    <location>
        <begin position="31"/>
        <end position="203"/>
    </location>
</feature>
<dbReference type="OrthoDB" id="1937988at2"/>
<feature type="signal peptide" evidence="1">
    <location>
        <begin position="1"/>
        <end position="30"/>
    </location>
</feature>
<keyword evidence="3" id="KW-1185">Reference proteome</keyword>
<proteinExistence type="predicted"/>
<gene>
    <name evidence="2" type="ORF">HMPREF9473_02820</name>
</gene>
<dbReference type="AlphaFoldDB" id="G5IH42"/>
<comment type="caution">
    <text evidence="2">The sequence shown here is derived from an EMBL/GenBank/DDBJ whole genome shotgun (WGS) entry which is preliminary data.</text>
</comment>
<name>G5IH42_9FIRM</name>
<evidence type="ECO:0000313" key="3">
    <source>
        <dbReference type="Proteomes" id="UP000005384"/>
    </source>
</evidence>
<dbReference type="PROSITE" id="PS51257">
    <property type="entry name" value="PROKAR_LIPOPROTEIN"/>
    <property type="match status" value="1"/>
</dbReference>
<reference evidence="2 3" key="1">
    <citation type="submission" date="2011-08" db="EMBL/GenBank/DDBJ databases">
        <title>The Genome Sequence of Clostridium hathewayi WAL-18680.</title>
        <authorList>
            <consortium name="The Broad Institute Genome Sequencing Platform"/>
            <person name="Earl A."/>
            <person name="Ward D."/>
            <person name="Feldgarden M."/>
            <person name="Gevers D."/>
            <person name="Finegold S.M."/>
            <person name="Summanen P.H."/>
            <person name="Molitoris D.R."/>
            <person name="Song M."/>
            <person name="Daigneault M."/>
            <person name="Allen-Vercoe E."/>
            <person name="Young S.K."/>
            <person name="Zeng Q."/>
            <person name="Gargeya S."/>
            <person name="Fitzgerald M."/>
            <person name="Haas B."/>
            <person name="Abouelleil A."/>
            <person name="Alvarado L."/>
            <person name="Arachchi H.M."/>
            <person name="Berlin A."/>
            <person name="Brown A."/>
            <person name="Chapman S.B."/>
            <person name="Chen Z."/>
            <person name="Dunbar C."/>
            <person name="Freedman E."/>
            <person name="Gearin G."/>
            <person name="Gellesch M."/>
            <person name="Goldberg J."/>
            <person name="Griggs A."/>
            <person name="Gujja S."/>
            <person name="Heiman D."/>
            <person name="Howarth C."/>
            <person name="Larson L."/>
            <person name="Lui A."/>
            <person name="MacDonald P.J.P."/>
            <person name="Montmayeur A."/>
            <person name="Murphy C."/>
            <person name="Neiman D."/>
            <person name="Pearson M."/>
            <person name="Priest M."/>
            <person name="Roberts A."/>
            <person name="Saif S."/>
            <person name="Shea T."/>
            <person name="Shenoy N."/>
            <person name="Sisk P."/>
            <person name="Stolte C."/>
            <person name="Sykes S."/>
            <person name="Wortman J."/>
            <person name="Nusbaum C."/>
            <person name="Birren B."/>
        </authorList>
    </citation>
    <scope>NUCLEOTIDE SEQUENCE [LARGE SCALE GENOMIC DNA]</scope>
    <source>
        <strain evidence="2 3">WAL-18680</strain>
    </source>
</reference>
<dbReference type="Proteomes" id="UP000005384">
    <property type="component" value="Unassembled WGS sequence"/>
</dbReference>
<dbReference type="EMBL" id="ADLN01000075">
    <property type="protein sequence ID" value="EHI59113.1"/>
    <property type="molecule type" value="Genomic_DNA"/>
</dbReference>
<organism evidence="2 3">
    <name type="scientific">Hungatella hathewayi WAL-18680</name>
    <dbReference type="NCBI Taxonomy" id="742737"/>
    <lineage>
        <taxon>Bacteria</taxon>
        <taxon>Bacillati</taxon>
        <taxon>Bacillota</taxon>
        <taxon>Clostridia</taxon>
        <taxon>Lachnospirales</taxon>
        <taxon>Lachnospiraceae</taxon>
        <taxon>Hungatella</taxon>
    </lineage>
</organism>
<dbReference type="HOGENOM" id="CLU_1347390_0_0_9"/>
<keyword evidence="1" id="KW-0732">Signal</keyword>
<evidence type="ECO:0000313" key="2">
    <source>
        <dbReference type="EMBL" id="EHI59113.1"/>
    </source>
</evidence>